<sequence>MSPTDTQAAPSGRLAIIAGSGRLPFDVAAAARRAGEDPYIIALTGETGEQVSDYDHTFIGLASVAQLHQILRDNAIDRVVMSGGVNRRPELSEVRIPFRLVSKLPAMVKTLFSGGDDKLLRLVIRLIESEDCRVVGAQEVIPDLLATTGPLTTKKPNKTDWKNIEAARKGALALGRLDVGQGAVAVSGRIVALEGAEGTDAMIDRVAELRRTGRISATKTGVLVKFCKPQQDERADLPSIGTTTIENITRAGLSGVAVEAGRSLVLERELAVDLANRTGVFIIGIGREETPDGRVDGSQ</sequence>
<reference evidence="3" key="1">
    <citation type="submission" date="2021-08" db="EMBL/GenBank/DDBJ databases">
        <title>Hoeflea bacterium WL0058 sp. nov., isolated from the sediment.</title>
        <authorList>
            <person name="Wang L."/>
            <person name="Zhang D."/>
        </authorList>
    </citation>
    <scope>NUCLEOTIDE SEQUENCE</scope>
    <source>
        <strain evidence="3">WL0058</strain>
    </source>
</reference>
<proteinExistence type="predicted"/>
<dbReference type="Gene3D" id="3.40.50.20">
    <property type="match status" value="1"/>
</dbReference>
<organism evidence="3 4">
    <name type="scientific">Flavimaribacter sediminis</name>
    <dbReference type="NCBI Taxonomy" id="2865987"/>
    <lineage>
        <taxon>Bacteria</taxon>
        <taxon>Pseudomonadati</taxon>
        <taxon>Pseudomonadota</taxon>
        <taxon>Alphaproteobacteria</taxon>
        <taxon>Hyphomicrobiales</taxon>
        <taxon>Rhizobiaceae</taxon>
        <taxon>Flavimaribacter</taxon>
    </lineage>
</organism>
<keyword evidence="4" id="KW-1185">Reference proteome</keyword>
<dbReference type="EMBL" id="JAICBX010000006">
    <property type="protein sequence ID" value="MBW8640452.1"/>
    <property type="molecule type" value="Genomic_DNA"/>
</dbReference>
<dbReference type="InterPro" id="IPR041255">
    <property type="entry name" value="LpxI_N"/>
</dbReference>
<comment type="caution">
    <text evidence="3">The sequence shown here is derived from an EMBL/GenBank/DDBJ whole genome shotgun (WGS) entry which is preliminary data.</text>
</comment>
<dbReference type="RefSeq" id="WP_220231172.1">
    <property type="nucleotide sequence ID" value="NZ_JAICBX010000006.1"/>
</dbReference>
<feature type="domain" description="LpxI N-terminal" evidence="2">
    <location>
        <begin position="13"/>
        <end position="144"/>
    </location>
</feature>
<accession>A0AAE2ZT05</accession>
<dbReference type="InterPro" id="IPR010415">
    <property type="entry name" value="LpxI_C"/>
</dbReference>
<feature type="domain" description="LpxI C-terminal" evidence="1">
    <location>
        <begin position="148"/>
        <end position="283"/>
    </location>
</feature>
<dbReference type="AlphaFoldDB" id="A0AAE2ZT05"/>
<dbReference type="InterPro" id="IPR043167">
    <property type="entry name" value="LpxI_C_sf"/>
</dbReference>
<evidence type="ECO:0000313" key="4">
    <source>
        <dbReference type="Proteomes" id="UP001196509"/>
    </source>
</evidence>
<gene>
    <name evidence="3" type="primary">lpxI</name>
    <name evidence="3" type="ORF">K1W69_24890</name>
</gene>
<name>A0AAE2ZT05_9HYPH</name>
<dbReference type="Pfam" id="PF17930">
    <property type="entry name" value="LpxI_N"/>
    <property type="match status" value="1"/>
</dbReference>
<dbReference type="InterPro" id="IPR053174">
    <property type="entry name" value="LpxI"/>
</dbReference>
<dbReference type="Proteomes" id="UP001196509">
    <property type="component" value="Unassembled WGS sequence"/>
</dbReference>
<evidence type="ECO:0000313" key="3">
    <source>
        <dbReference type="EMBL" id="MBW8640452.1"/>
    </source>
</evidence>
<dbReference type="Pfam" id="PF06230">
    <property type="entry name" value="LpxI_C"/>
    <property type="match status" value="1"/>
</dbReference>
<evidence type="ECO:0000259" key="2">
    <source>
        <dbReference type="Pfam" id="PF17930"/>
    </source>
</evidence>
<dbReference type="EC" id="3.6.1.54" evidence="3"/>
<keyword evidence="3" id="KW-0378">Hydrolase</keyword>
<dbReference type="Gene3D" id="3.40.140.80">
    <property type="match status" value="1"/>
</dbReference>
<dbReference type="GO" id="GO:0016787">
    <property type="term" value="F:hydrolase activity"/>
    <property type="evidence" value="ECO:0007669"/>
    <property type="project" value="UniProtKB-KW"/>
</dbReference>
<dbReference type="PANTHER" id="PTHR39962">
    <property type="entry name" value="BLL4848 PROTEIN"/>
    <property type="match status" value="1"/>
</dbReference>
<dbReference type="PANTHER" id="PTHR39962:SF1">
    <property type="entry name" value="LPXI FAMILY PROTEIN"/>
    <property type="match status" value="1"/>
</dbReference>
<evidence type="ECO:0000259" key="1">
    <source>
        <dbReference type="Pfam" id="PF06230"/>
    </source>
</evidence>
<protein>
    <submittedName>
        <fullName evidence="3">UDP-2,3-diacylglucosamine diphosphatase LpxI</fullName>
        <ecNumber evidence="3">3.6.1.54</ecNumber>
    </submittedName>
</protein>